<proteinExistence type="predicted"/>
<evidence type="ECO:0000313" key="2">
    <source>
        <dbReference type="WBParaSite" id="ACRNAN_scaffold1294.g18720.t1"/>
    </source>
</evidence>
<sequence>MIIEQAQNWIVTYTNENKDTRYSHSHLVNHEPEFNNPEKRIKNVQKLIDEFRQMKNPMPNQPVVNDKPCFSIEK</sequence>
<dbReference type="AlphaFoldDB" id="A0A914CP29"/>
<accession>A0A914CP29</accession>
<evidence type="ECO:0000313" key="1">
    <source>
        <dbReference type="Proteomes" id="UP000887540"/>
    </source>
</evidence>
<dbReference type="Proteomes" id="UP000887540">
    <property type="component" value="Unplaced"/>
</dbReference>
<dbReference type="WBParaSite" id="ACRNAN_scaffold1294.g18720.t1">
    <property type="protein sequence ID" value="ACRNAN_scaffold1294.g18720.t1"/>
    <property type="gene ID" value="ACRNAN_scaffold1294.g18720"/>
</dbReference>
<protein>
    <submittedName>
        <fullName evidence="2">Uncharacterized protein</fullName>
    </submittedName>
</protein>
<organism evidence="1 2">
    <name type="scientific">Acrobeloides nanus</name>
    <dbReference type="NCBI Taxonomy" id="290746"/>
    <lineage>
        <taxon>Eukaryota</taxon>
        <taxon>Metazoa</taxon>
        <taxon>Ecdysozoa</taxon>
        <taxon>Nematoda</taxon>
        <taxon>Chromadorea</taxon>
        <taxon>Rhabditida</taxon>
        <taxon>Tylenchina</taxon>
        <taxon>Cephalobomorpha</taxon>
        <taxon>Cephaloboidea</taxon>
        <taxon>Cephalobidae</taxon>
        <taxon>Acrobeloides</taxon>
    </lineage>
</organism>
<keyword evidence="1" id="KW-1185">Reference proteome</keyword>
<name>A0A914CP29_9BILA</name>
<reference evidence="2" key="1">
    <citation type="submission" date="2022-11" db="UniProtKB">
        <authorList>
            <consortium name="WormBaseParasite"/>
        </authorList>
    </citation>
    <scope>IDENTIFICATION</scope>
</reference>